<dbReference type="Proteomes" id="UP001597425">
    <property type="component" value="Unassembled WGS sequence"/>
</dbReference>
<feature type="transmembrane region" description="Helical" evidence="1">
    <location>
        <begin position="47"/>
        <end position="73"/>
    </location>
</feature>
<sequence length="135" mass="15568">MEPSELYLLAADAILAAHVLFVAFVVFGLLLILIGKLRAWRWVRNPWFRLAHLAAIAVVVLQSWFSVICPLTIWEMALRERAGGAVYSGSFIAHWLENILYYRAPEWVFVACYSLFGALVVVSWFWVRPRPFGRR</sequence>
<comment type="caution">
    <text evidence="2">The sequence shown here is derived from an EMBL/GenBank/DDBJ whole genome shotgun (WGS) entry which is preliminary data.</text>
</comment>
<proteinExistence type="predicted"/>
<keyword evidence="1" id="KW-0472">Membrane</keyword>
<evidence type="ECO:0000313" key="2">
    <source>
        <dbReference type="EMBL" id="MFD2311883.1"/>
    </source>
</evidence>
<reference evidence="3" key="1">
    <citation type="journal article" date="2019" name="Int. J. Syst. Evol. Microbiol.">
        <title>The Global Catalogue of Microorganisms (GCM) 10K type strain sequencing project: providing services to taxonomists for standard genome sequencing and annotation.</title>
        <authorList>
            <consortium name="The Broad Institute Genomics Platform"/>
            <consortium name="The Broad Institute Genome Sequencing Center for Infectious Disease"/>
            <person name="Wu L."/>
            <person name="Ma J."/>
        </authorList>
    </citation>
    <scope>NUCLEOTIDE SEQUENCE [LARGE SCALE GENOMIC DNA]</scope>
    <source>
        <strain evidence="3">KCTC 12848</strain>
    </source>
</reference>
<keyword evidence="3" id="KW-1185">Reference proteome</keyword>
<name>A0ABW5EHZ7_9GAMM</name>
<evidence type="ECO:0000256" key="1">
    <source>
        <dbReference type="SAM" id="Phobius"/>
    </source>
</evidence>
<evidence type="ECO:0000313" key="3">
    <source>
        <dbReference type="Proteomes" id="UP001597425"/>
    </source>
</evidence>
<dbReference type="RefSeq" id="WP_265722681.1">
    <property type="nucleotide sequence ID" value="NZ_JAPIVK010000027.1"/>
</dbReference>
<dbReference type="Pfam" id="PF10861">
    <property type="entry name" value="DUF2784"/>
    <property type="match status" value="1"/>
</dbReference>
<keyword evidence="1" id="KW-0812">Transmembrane</keyword>
<protein>
    <submittedName>
        <fullName evidence="2">DUF2784 domain-containing protein</fullName>
    </submittedName>
</protein>
<dbReference type="EMBL" id="JBHUJD010000024">
    <property type="protein sequence ID" value="MFD2311883.1"/>
    <property type="molecule type" value="Genomic_DNA"/>
</dbReference>
<organism evidence="2 3">
    <name type="scientific">Microbulbifer halophilus</name>
    <dbReference type="NCBI Taxonomy" id="453963"/>
    <lineage>
        <taxon>Bacteria</taxon>
        <taxon>Pseudomonadati</taxon>
        <taxon>Pseudomonadota</taxon>
        <taxon>Gammaproteobacteria</taxon>
        <taxon>Cellvibrionales</taxon>
        <taxon>Microbulbiferaceae</taxon>
        <taxon>Microbulbifer</taxon>
    </lineage>
</organism>
<feature type="transmembrane region" description="Helical" evidence="1">
    <location>
        <begin position="107"/>
        <end position="127"/>
    </location>
</feature>
<dbReference type="InterPro" id="IPR021218">
    <property type="entry name" value="DUF2784"/>
</dbReference>
<feature type="transmembrane region" description="Helical" evidence="1">
    <location>
        <begin position="6"/>
        <end position="35"/>
    </location>
</feature>
<accession>A0ABW5EHZ7</accession>
<gene>
    <name evidence="2" type="ORF">ACFSKX_15745</name>
</gene>
<keyword evidence="1" id="KW-1133">Transmembrane helix</keyword>